<proteinExistence type="predicted"/>
<name>A0A7D3VPP3_ACTVE</name>
<accession>A0A7D3VPP3</accession>
<gene>
    <name evidence="2" type="ORF">ACTIVE_0749</name>
</gene>
<dbReference type="Pfam" id="PF14062">
    <property type="entry name" value="DUF4253"/>
    <property type="match status" value="1"/>
</dbReference>
<dbReference type="Proteomes" id="UP000501240">
    <property type="component" value="Chromosome"/>
</dbReference>
<evidence type="ECO:0000259" key="1">
    <source>
        <dbReference type="Pfam" id="PF14062"/>
    </source>
</evidence>
<sequence>MGWSGPLNYTNDTGEIASVVRSWEDRFGARVVGAAFSDLYLSVSAPPSTHEEALRIAAEHFAFCPDDIWQNSTPATLTSYAEGLIGLNAWEFWWD</sequence>
<protein>
    <recommendedName>
        <fullName evidence="1">DUF4253 domain-containing protein</fullName>
    </recommendedName>
</protein>
<dbReference type="AlphaFoldDB" id="A0A7D3VPP3"/>
<dbReference type="EMBL" id="CP053892">
    <property type="protein sequence ID" value="QKG19113.1"/>
    <property type="molecule type" value="Genomic_DNA"/>
</dbReference>
<evidence type="ECO:0000313" key="3">
    <source>
        <dbReference type="Proteomes" id="UP000501240"/>
    </source>
</evidence>
<feature type="domain" description="DUF4253" evidence="1">
    <location>
        <begin position="1"/>
        <end position="95"/>
    </location>
</feature>
<keyword evidence="3" id="KW-1185">Reference proteome</keyword>
<dbReference type="InterPro" id="IPR025349">
    <property type="entry name" value="DUF4253"/>
</dbReference>
<reference evidence="2 3" key="1">
    <citation type="submission" date="2020-05" db="EMBL/GenBank/DDBJ databases">
        <title>Actinomadura verrucosospora NRRL-B18236 (PFL_A860) Genome sequencing and assembly.</title>
        <authorList>
            <person name="Samborskyy M."/>
        </authorList>
    </citation>
    <scope>NUCLEOTIDE SEQUENCE [LARGE SCALE GENOMIC DNA]</scope>
    <source>
        <strain evidence="2 3">NRRL:B18236</strain>
    </source>
</reference>
<evidence type="ECO:0000313" key="2">
    <source>
        <dbReference type="EMBL" id="QKG19113.1"/>
    </source>
</evidence>
<organism evidence="2 3">
    <name type="scientific">Actinomadura verrucosospora</name>
    <dbReference type="NCBI Taxonomy" id="46165"/>
    <lineage>
        <taxon>Bacteria</taxon>
        <taxon>Bacillati</taxon>
        <taxon>Actinomycetota</taxon>
        <taxon>Actinomycetes</taxon>
        <taxon>Streptosporangiales</taxon>
        <taxon>Thermomonosporaceae</taxon>
        <taxon>Actinomadura</taxon>
    </lineage>
</organism>